<gene>
    <name evidence="2" type="ORF">MOTC310_07925</name>
</gene>
<protein>
    <recommendedName>
        <fullName evidence="4">Transposase</fullName>
    </recommendedName>
</protein>
<evidence type="ECO:0008006" key="4">
    <source>
        <dbReference type="Google" id="ProtNLM"/>
    </source>
</evidence>
<proteinExistence type="predicted"/>
<organism evidence="2 3">
    <name type="scientific">Methylobacterium oryzae</name>
    <dbReference type="NCBI Taxonomy" id="334852"/>
    <lineage>
        <taxon>Bacteria</taxon>
        <taxon>Pseudomonadati</taxon>
        <taxon>Pseudomonadota</taxon>
        <taxon>Alphaproteobacteria</taxon>
        <taxon>Hyphomicrobiales</taxon>
        <taxon>Methylobacteriaceae</taxon>
        <taxon>Methylobacterium</taxon>
    </lineage>
</organism>
<reference evidence="2 3" key="1">
    <citation type="journal article" date="2012" name="Genet. Mol. Biol.">
        <title>Analysis of 16S rRNA and mxaF genes revealing insights into Methylobacterium niche-specific plant association.</title>
        <authorList>
            <person name="Dourado M.N."/>
            <person name="Andreote F.D."/>
            <person name="Dini-Andreote F."/>
            <person name="Conti R."/>
            <person name="Araujo J.M."/>
            <person name="Araujo W.L."/>
        </authorList>
    </citation>
    <scope>NUCLEOTIDE SEQUENCE [LARGE SCALE GENOMIC DNA]</scope>
    <source>
        <strain evidence="2 3">TC3-10</strain>
    </source>
</reference>
<name>A0ABU7TL12_9HYPH</name>
<evidence type="ECO:0000313" key="3">
    <source>
        <dbReference type="Proteomes" id="UP001355206"/>
    </source>
</evidence>
<feature type="compositionally biased region" description="Basic and acidic residues" evidence="1">
    <location>
        <begin position="469"/>
        <end position="479"/>
    </location>
</feature>
<sequence length="559" mass="60750">MGGKRDKIQQTVSVRHRMPEEMVAWLDPHRREQSSQTRLAYVRAATRTVTKLSTGQPVVAYDAVPEKDVRHAVLALVPPVKGDSWSVNCAVRRGIAARRQTPDGGAVFGSKKEMRRRTKGLIGHDEMARNRLLPYLSYGDRLYRGNRTARLVLTDAGGNEVAARALPVDPLPKKRQRESKKGQAYEGIGRWLRSAAPKGASVVDSLAPTVVVTALRLTISGETRLIPLVRQRGKQGRLLARVAWLASLGVLNVTVQVDDDSVHVTFDPLAVADHPERMAPTAFVLDRALGIDRNPNAIGATVLDVAMRDGKPCHDLPGKVVDHLLVQPNLDRDAGAGETAEAMAKAADAVIGLARKRRCGLIVVERLKGLRGGSGGKALNHLLSRWARQRFLIALMRRAALCGIRVIEVWAGYSTTIGNVCHDLPDACAAAAEMARRGLAREADEETQLLPAYDGGYVPGRLHALPPAPERRAGPRKEGTGAASRPSHAERVRRLAVRAEHVTGWKELHRELRKSGVRARRPHPVGASSLYAAARCGPSKRGRCYRPRGDGLGATRGLG</sequence>
<comment type="caution">
    <text evidence="2">The sequence shown here is derived from an EMBL/GenBank/DDBJ whole genome shotgun (WGS) entry which is preliminary data.</text>
</comment>
<accession>A0ABU7TL12</accession>
<keyword evidence="3" id="KW-1185">Reference proteome</keyword>
<evidence type="ECO:0000313" key="2">
    <source>
        <dbReference type="EMBL" id="MEE7490410.1"/>
    </source>
</evidence>
<dbReference type="Proteomes" id="UP001355206">
    <property type="component" value="Unassembled WGS sequence"/>
</dbReference>
<dbReference type="RefSeq" id="WP_331301401.1">
    <property type="nucleotide sequence ID" value="NZ_MLCA01000001.1"/>
</dbReference>
<dbReference type="EMBL" id="MLCA01000001">
    <property type="protein sequence ID" value="MEE7490410.1"/>
    <property type="molecule type" value="Genomic_DNA"/>
</dbReference>
<feature type="region of interest" description="Disordered" evidence="1">
    <location>
        <begin position="464"/>
        <end position="490"/>
    </location>
</feature>
<evidence type="ECO:0000256" key="1">
    <source>
        <dbReference type="SAM" id="MobiDB-lite"/>
    </source>
</evidence>